<evidence type="ECO:0000313" key="2">
    <source>
        <dbReference type="EMBL" id="KAG5847325.1"/>
    </source>
</evidence>
<proteinExistence type="predicted"/>
<dbReference type="AlphaFoldDB" id="A0A9D3ME62"/>
<protein>
    <submittedName>
        <fullName evidence="2">Uncharacterized protein</fullName>
    </submittedName>
</protein>
<feature type="compositionally biased region" description="Polar residues" evidence="1">
    <location>
        <begin position="113"/>
        <end position="122"/>
    </location>
</feature>
<name>A0A9D3ME62_ANGAN</name>
<organism evidence="2 3">
    <name type="scientific">Anguilla anguilla</name>
    <name type="common">European freshwater eel</name>
    <name type="synonym">Muraena anguilla</name>
    <dbReference type="NCBI Taxonomy" id="7936"/>
    <lineage>
        <taxon>Eukaryota</taxon>
        <taxon>Metazoa</taxon>
        <taxon>Chordata</taxon>
        <taxon>Craniata</taxon>
        <taxon>Vertebrata</taxon>
        <taxon>Euteleostomi</taxon>
        <taxon>Actinopterygii</taxon>
        <taxon>Neopterygii</taxon>
        <taxon>Teleostei</taxon>
        <taxon>Anguilliformes</taxon>
        <taxon>Anguillidae</taxon>
        <taxon>Anguilla</taxon>
    </lineage>
</organism>
<accession>A0A9D3ME62</accession>
<evidence type="ECO:0000256" key="1">
    <source>
        <dbReference type="SAM" id="MobiDB-lite"/>
    </source>
</evidence>
<dbReference type="EMBL" id="JAFIRN010000006">
    <property type="protein sequence ID" value="KAG5847325.1"/>
    <property type="molecule type" value="Genomic_DNA"/>
</dbReference>
<dbReference type="Proteomes" id="UP001044222">
    <property type="component" value="Chromosome 6"/>
</dbReference>
<feature type="region of interest" description="Disordered" evidence="1">
    <location>
        <begin position="113"/>
        <end position="134"/>
    </location>
</feature>
<sequence>MCTHTHSLSLSLSFTYGTPTRMRGRESPWRQVKPNSSLPLSQCLRLCLCGPACALGLVVVFSAGCGSAPAIPAVPAFCSEPYDLSTPPLALPSHNSVLHLTLCITWSREPQQMPGMSNNQGRNEPGPWRHADAS</sequence>
<keyword evidence="3" id="KW-1185">Reference proteome</keyword>
<reference evidence="2" key="1">
    <citation type="submission" date="2021-01" db="EMBL/GenBank/DDBJ databases">
        <title>A chromosome-scale assembly of European eel, Anguilla anguilla.</title>
        <authorList>
            <person name="Henkel C."/>
            <person name="Jong-Raadsen S.A."/>
            <person name="Dufour S."/>
            <person name="Weltzien F.-A."/>
            <person name="Palstra A.P."/>
            <person name="Pelster B."/>
            <person name="Spaink H.P."/>
            <person name="Van Den Thillart G.E."/>
            <person name="Jansen H."/>
            <person name="Zahm M."/>
            <person name="Klopp C."/>
            <person name="Cedric C."/>
            <person name="Louis A."/>
            <person name="Berthelot C."/>
            <person name="Parey E."/>
            <person name="Roest Crollius H."/>
            <person name="Montfort J."/>
            <person name="Robinson-Rechavi M."/>
            <person name="Bucao C."/>
            <person name="Bouchez O."/>
            <person name="Gislard M."/>
            <person name="Lluch J."/>
            <person name="Milhes M."/>
            <person name="Lampietro C."/>
            <person name="Lopez Roques C."/>
            <person name="Donnadieu C."/>
            <person name="Braasch I."/>
            <person name="Desvignes T."/>
            <person name="Postlethwait J."/>
            <person name="Bobe J."/>
            <person name="Guiguen Y."/>
            <person name="Dirks R."/>
        </authorList>
    </citation>
    <scope>NUCLEOTIDE SEQUENCE</scope>
    <source>
        <strain evidence="2">Tag_6206</strain>
        <tissue evidence="2">Liver</tissue>
    </source>
</reference>
<gene>
    <name evidence="2" type="ORF">ANANG_G00124810</name>
</gene>
<evidence type="ECO:0000313" key="3">
    <source>
        <dbReference type="Proteomes" id="UP001044222"/>
    </source>
</evidence>
<comment type="caution">
    <text evidence="2">The sequence shown here is derived from an EMBL/GenBank/DDBJ whole genome shotgun (WGS) entry which is preliminary data.</text>
</comment>